<keyword evidence="3" id="KW-0378">Hydrolase</keyword>
<evidence type="ECO:0000313" key="6">
    <source>
        <dbReference type="Proteomes" id="UP000288291"/>
    </source>
</evidence>
<dbReference type="SMART" id="SM00990">
    <property type="entry name" value="VRR_NUC"/>
    <property type="match status" value="1"/>
</dbReference>
<gene>
    <name evidence="5" type="ORF">EJK17_00525</name>
</gene>
<name>A0A437SY63_9LACO</name>
<evidence type="ECO:0000256" key="3">
    <source>
        <dbReference type="ARBA" id="ARBA00022801"/>
    </source>
</evidence>
<dbReference type="GO" id="GO:0004518">
    <property type="term" value="F:nuclease activity"/>
    <property type="evidence" value="ECO:0007669"/>
    <property type="project" value="UniProtKB-KW"/>
</dbReference>
<comment type="cofactor">
    <cofactor evidence="1">
        <name>Mg(2+)</name>
        <dbReference type="ChEBI" id="CHEBI:18420"/>
    </cofactor>
</comment>
<comment type="caution">
    <text evidence="5">The sequence shown here is derived from an EMBL/GenBank/DDBJ whole genome shotgun (WGS) entry which is preliminary data.</text>
</comment>
<keyword evidence="2" id="KW-0540">Nuclease</keyword>
<dbReference type="InterPro" id="IPR014883">
    <property type="entry name" value="VRR_NUC"/>
</dbReference>
<proteinExistence type="predicted"/>
<organism evidence="5 6">
    <name type="scientific">Lactobacillus xujianguonis</name>
    <dbReference type="NCBI Taxonomy" id="2495899"/>
    <lineage>
        <taxon>Bacteria</taxon>
        <taxon>Bacillati</taxon>
        <taxon>Bacillota</taxon>
        <taxon>Bacilli</taxon>
        <taxon>Lactobacillales</taxon>
        <taxon>Lactobacillaceae</taxon>
        <taxon>Lactobacillus</taxon>
    </lineage>
</organism>
<dbReference type="AlphaFoldDB" id="A0A437SY63"/>
<evidence type="ECO:0000256" key="2">
    <source>
        <dbReference type="ARBA" id="ARBA00022722"/>
    </source>
</evidence>
<accession>A0A437SY63</accession>
<reference evidence="5 6" key="1">
    <citation type="submission" date="2018-12" db="EMBL/GenBank/DDBJ databases">
        <authorList>
            <person name="Meng J."/>
        </authorList>
    </citation>
    <scope>NUCLEOTIDE SEQUENCE [LARGE SCALE GENOMIC DNA]</scope>
    <source>
        <strain evidence="5 6">HT111-2</strain>
    </source>
</reference>
<keyword evidence="6" id="KW-1185">Reference proteome</keyword>
<dbReference type="Gene3D" id="3.40.1350.10">
    <property type="match status" value="1"/>
</dbReference>
<dbReference type="InterPro" id="IPR011856">
    <property type="entry name" value="tRNA_endonuc-like_dom_sf"/>
</dbReference>
<evidence type="ECO:0000259" key="4">
    <source>
        <dbReference type="SMART" id="SM00990"/>
    </source>
</evidence>
<dbReference type="GO" id="GO:0003676">
    <property type="term" value="F:nucleic acid binding"/>
    <property type="evidence" value="ECO:0007669"/>
    <property type="project" value="InterPro"/>
</dbReference>
<sequence length="147" mass="16467">MPFFPEVTDLNIHKIDGKISVSFEFYAPSTVTTGQDDDSEHAIQKKIQLALSKHQCTVFRANVGKIRLPDGRFFSTGLPKGFSDLFGFRWTDGKVFFIEVKRADGKARAEQTTFHKMLQSHNIIHGIARTVNDALMIIDGGLVGYGY</sequence>
<evidence type="ECO:0000313" key="5">
    <source>
        <dbReference type="EMBL" id="RVU71862.1"/>
    </source>
</evidence>
<feature type="domain" description="VRR-NUC" evidence="4">
    <location>
        <begin position="32"/>
        <end position="132"/>
    </location>
</feature>
<dbReference type="GO" id="GO:0016788">
    <property type="term" value="F:hydrolase activity, acting on ester bonds"/>
    <property type="evidence" value="ECO:0007669"/>
    <property type="project" value="InterPro"/>
</dbReference>
<dbReference type="EMBL" id="RXIA01000001">
    <property type="protein sequence ID" value="RVU71862.1"/>
    <property type="molecule type" value="Genomic_DNA"/>
</dbReference>
<protein>
    <submittedName>
        <fullName evidence="5">VRR-NUC domain-containing protein</fullName>
    </submittedName>
</protein>
<dbReference type="Proteomes" id="UP000288291">
    <property type="component" value="Unassembled WGS sequence"/>
</dbReference>
<evidence type="ECO:0000256" key="1">
    <source>
        <dbReference type="ARBA" id="ARBA00001946"/>
    </source>
</evidence>